<accession>A0A1G4R7I9</accession>
<dbReference type="NCBIfam" id="NF041496">
    <property type="entry name" value="MobQ"/>
    <property type="match status" value="1"/>
</dbReference>
<dbReference type="InterPro" id="IPR027417">
    <property type="entry name" value="P-loop_NTPase"/>
</dbReference>
<dbReference type="GO" id="GO:0003678">
    <property type="term" value="F:DNA helicase activity"/>
    <property type="evidence" value="ECO:0007669"/>
    <property type="project" value="UniProtKB-ARBA"/>
</dbReference>
<dbReference type="Proteomes" id="UP000199150">
    <property type="component" value="Unassembled WGS sequence"/>
</dbReference>
<dbReference type="Gene3D" id="3.40.50.300">
    <property type="entry name" value="P-loop containing nucleotide triphosphate hydrolases"/>
    <property type="match status" value="2"/>
</dbReference>
<dbReference type="STRING" id="260084.SAMN02927928_1635"/>
<dbReference type="CDD" id="cd17933">
    <property type="entry name" value="DEXSc_RecD-like"/>
    <property type="match status" value="1"/>
</dbReference>
<dbReference type="InterPro" id="IPR050534">
    <property type="entry name" value="Coronavir_polyprotein_1ab"/>
</dbReference>
<dbReference type="CDD" id="cd18809">
    <property type="entry name" value="SF1_C_RecD"/>
    <property type="match status" value="1"/>
</dbReference>
<dbReference type="NCBIfam" id="TIGR02768">
    <property type="entry name" value="TraA_Ti"/>
    <property type="match status" value="1"/>
</dbReference>
<dbReference type="EMBL" id="FMTS01000002">
    <property type="protein sequence ID" value="SCW52796.1"/>
    <property type="molecule type" value="Genomic_DNA"/>
</dbReference>
<evidence type="ECO:0000313" key="6">
    <source>
        <dbReference type="EMBL" id="SCW52796.1"/>
    </source>
</evidence>
<evidence type="ECO:0000313" key="7">
    <source>
        <dbReference type="Proteomes" id="UP000199150"/>
    </source>
</evidence>
<dbReference type="AlphaFoldDB" id="A0A1G4R7I9"/>
<dbReference type="InterPro" id="IPR005053">
    <property type="entry name" value="MobA_MobL"/>
</dbReference>
<feature type="domain" description="MobA/MobL protein" evidence="5">
    <location>
        <begin position="17"/>
        <end position="230"/>
    </location>
</feature>
<dbReference type="OrthoDB" id="1826980at2"/>
<reference evidence="7" key="1">
    <citation type="submission" date="2016-10" db="EMBL/GenBank/DDBJ databases">
        <authorList>
            <person name="Varghese N."/>
            <person name="Submissions S."/>
        </authorList>
    </citation>
    <scope>NUCLEOTIDE SEQUENCE [LARGE SCALE GENOMIC DNA]</scope>
    <source>
        <strain evidence="7">CGMCC 1.3431</strain>
    </source>
</reference>
<dbReference type="SUPFAM" id="SSF52540">
    <property type="entry name" value="P-loop containing nucleoside triphosphate hydrolases"/>
    <property type="match status" value="2"/>
</dbReference>
<keyword evidence="3" id="KW-0067">ATP-binding</keyword>
<dbReference type="Gene3D" id="2.30.30.940">
    <property type="match status" value="1"/>
</dbReference>
<evidence type="ECO:0000256" key="3">
    <source>
        <dbReference type="ARBA" id="ARBA00022840"/>
    </source>
</evidence>
<dbReference type="RefSeq" id="WP_090646277.1">
    <property type="nucleotide sequence ID" value="NZ_CBCRYE010000013.1"/>
</dbReference>
<gene>
    <name evidence="6" type="ORF">SAMN02927928_1635</name>
</gene>
<keyword evidence="2" id="KW-0547">Nucleotide-binding</keyword>
<dbReference type="PANTHER" id="PTHR43788:SF6">
    <property type="entry name" value="DNA HELICASE B"/>
    <property type="match status" value="1"/>
</dbReference>
<dbReference type="Pfam" id="PF13604">
    <property type="entry name" value="AAA_30"/>
    <property type="match status" value="1"/>
</dbReference>
<keyword evidence="4" id="KW-0184">Conjugation</keyword>
<dbReference type="Gene3D" id="3.30.930.30">
    <property type="match status" value="1"/>
</dbReference>
<dbReference type="Pfam" id="PF03389">
    <property type="entry name" value="MobA_MobL"/>
    <property type="match status" value="1"/>
</dbReference>
<evidence type="ECO:0000259" key="5">
    <source>
        <dbReference type="Pfam" id="PF03389"/>
    </source>
</evidence>
<name>A0A1G4R7I9_9CAUL</name>
<proteinExistence type="inferred from homology"/>
<evidence type="ECO:0000256" key="2">
    <source>
        <dbReference type="ARBA" id="ARBA00022741"/>
    </source>
</evidence>
<organism evidence="6 7">
    <name type="scientific">Asticcacaulis taihuensis</name>
    <dbReference type="NCBI Taxonomy" id="260084"/>
    <lineage>
        <taxon>Bacteria</taxon>
        <taxon>Pseudomonadati</taxon>
        <taxon>Pseudomonadota</taxon>
        <taxon>Alphaproteobacteria</taxon>
        <taxon>Caulobacterales</taxon>
        <taxon>Caulobacteraceae</taxon>
        <taxon>Asticcacaulis</taxon>
    </lineage>
</organism>
<sequence>MAIYHLSMKPIARGSGRSAVAAAAYRSGTCLTNERDGLVHDFRRKGGIEHTEIVLPEGVDAEWAKDRSALWNAAEFAERRKDARVAREFEIALPHELSPEERLDLTREFAQGLADRYKVAVDFAIHSPDDDTDVRNHHAHVMITTREVTEAGLGDKTLLERENRWLADNNLPTSHQQLKTLRLDWEELANLHLVRAGHEVRIDHRSHQDRGLSLEPTRHMGVHATQMDKRGIDVERQRVEAEAARRNAARIRQNPAVVLDMITNEKSVFDKWDMARTLHRYINDDPQEFQALLTKVMTSDQLVQLTEQNAQTPAKYSTREMVDLESGMITSAMRMNETGSHKTDRSHVDAAISKQTHALIWAKLTDMKAEIFEKGLSQDQVGERIRDVGLSAEQVYAIRYVTAGRQISAVVGYAGAGKSTMLTAAREAWEAQGYSVHGAALAGKAAEGLEESSGIASRTLASWEHGWKKGRDKLTSKDVFVIDEAGMIGSRQMAKFVEEAKQSGAKLVLVGDHEQLQAIGAGAAFRSIVEHVGSAELQEVRRQRQDWQREASILFASHRTKEALEAYIKHGAVTMAETQDHARQTLVRDYVKDMEDNPNGSRLAMAHRRADVRHLNIDIRMALQESGKLPVSVRRAGNADTVEQVYDTNDGVRTFVKGDRLVFLENSRDMGVKNGMLGTVERTDHDRLSVRLDGNKGQVEIDPSKYKAFDHGYATTIHKTQGATVDRSFLLASDTMDRHLTYVGMTRHRDRGIVYASRDQFVDRDAFIKTLSRSGAKETTLDYPRPGPEGFAMRRGIDRSRGDFAWDVGASSRYLRPKTRERDLER</sequence>
<evidence type="ECO:0000256" key="1">
    <source>
        <dbReference type="ARBA" id="ARBA00010873"/>
    </source>
</evidence>
<dbReference type="GO" id="GO:0005524">
    <property type="term" value="F:ATP binding"/>
    <property type="evidence" value="ECO:0007669"/>
    <property type="project" value="UniProtKB-KW"/>
</dbReference>
<evidence type="ECO:0000256" key="4">
    <source>
        <dbReference type="ARBA" id="ARBA00022971"/>
    </source>
</evidence>
<dbReference type="InterPro" id="IPR014136">
    <property type="entry name" value="TraA_Ti"/>
</dbReference>
<keyword evidence="7" id="KW-1185">Reference proteome</keyword>
<dbReference type="PANTHER" id="PTHR43788">
    <property type="entry name" value="DNA2/NAM7 HELICASE FAMILY MEMBER"/>
    <property type="match status" value="1"/>
</dbReference>
<comment type="similarity">
    <text evidence="1">Belongs to the MobA/MobL family.</text>
</comment>
<protein>
    <submittedName>
        <fullName evidence="6">Ti-type conjugative transfer relaxase TraA</fullName>
    </submittedName>
</protein>